<protein>
    <submittedName>
        <fullName evidence="1">Uncharacterized protein</fullName>
    </submittedName>
</protein>
<dbReference type="EMBL" id="CP014476">
    <property type="protein sequence ID" value="AMK76508.1"/>
    <property type="molecule type" value="Genomic_DNA"/>
</dbReference>
<dbReference type="KEGG" id="mdn:JT25_008380"/>
<sequence length="182" mass="20401">MTTKVIESVSDAKIMELFLHGNGHPQIIHASLNETLREVFEKLNSVPHEGLFVFVGESEEAIHLPNEDADIHEPADINLSVESLGLFEHRHIHISAAHRVEVTVYFNGGNHKRRFSPATTIATVTTWAKRRFHVDPKDGADLILAIKPSEEHPRLDQHLGELIEKGSCELAFDLVREITPQG</sequence>
<dbReference type="Proteomes" id="UP000030512">
    <property type="component" value="Chromosome"/>
</dbReference>
<organism evidence="1 2">
    <name type="scientific">Methylomonas denitrificans</name>
    <dbReference type="NCBI Taxonomy" id="1538553"/>
    <lineage>
        <taxon>Bacteria</taxon>
        <taxon>Pseudomonadati</taxon>
        <taxon>Pseudomonadota</taxon>
        <taxon>Gammaproteobacteria</taxon>
        <taxon>Methylococcales</taxon>
        <taxon>Methylococcaceae</taxon>
        <taxon>Methylomonas</taxon>
    </lineage>
</organism>
<dbReference type="AlphaFoldDB" id="A0A126T362"/>
<evidence type="ECO:0000313" key="1">
    <source>
        <dbReference type="EMBL" id="AMK76508.1"/>
    </source>
</evidence>
<evidence type="ECO:0000313" key="2">
    <source>
        <dbReference type="Proteomes" id="UP000030512"/>
    </source>
</evidence>
<dbReference type="STRING" id="1538553.JT25_008380"/>
<accession>A0A126T362</accession>
<keyword evidence="2" id="KW-1185">Reference proteome</keyword>
<gene>
    <name evidence="1" type="ORF">JT25_008380</name>
</gene>
<proteinExistence type="predicted"/>
<reference evidence="1 2" key="1">
    <citation type="journal article" date="2015" name="Environ. Microbiol.">
        <title>Methane oxidation coupled to nitrate reduction under hypoxia by the Gammaproteobacterium Methylomonas denitrificans, sp. nov. type strain FJG1.</title>
        <authorList>
            <person name="Kits K.D."/>
            <person name="Klotz M.G."/>
            <person name="Stein L.Y."/>
        </authorList>
    </citation>
    <scope>NUCLEOTIDE SEQUENCE [LARGE SCALE GENOMIC DNA]</scope>
    <source>
        <strain evidence="1 2">FJG1</strain>
    </source>
</reference>
<dbReference type="RefSeq" id="WP_052142168.1">
    <property type="nucleotide sequence ID" value="NZ_CP014476.1"/>
</dbReference>
<name>A0A126T362_9GAMM</name>